<comment type="subcellular location">
    <subcellularLocation>
        <location evidence="1">Membrane</location>
        <topology evidence="1">Multi-pass membrane protein</topology>
    </subcellularLocation>
</comment>
<dbReference type="AlphaFoldDB" id="B7FVI6"/>
<dbReference type="RefSeq" id="XP_002178712.1">
    <property type="nucleotide sequence ID" value="XM_002178676.1"/>
</dbReference>
<dbReference type="GO" id="GO:0140359">
    <property type="term" value="F:ABC-type transporter activity"/>
    <property type="evidence" value="ECO:0007669"/>
    <property type="project" value="InterPro"/>
</dbReference>
<dbReference type="Pfam" id="PF01061">
    <property type="entry name" value="ABC2_membrane"/>
    <property type="match status" value="1"/>
</dbReference>
<evidence type="ECO:0000256" key="5">
    <source>
        <dbReference type="SAM" id="Phobius"/>
    </source>
</evidence>
<feature type="transmembrane region" description="Helical" evidence="5">
    <location>
        <begin position="37"/>
        <end position="58"/>
    </location>
</feature>
<feature type="domain" description="ABC-2 type transporter transmembrane" evidence="6">
    <location>
        <begin position="84"/>
        <end position="147"/>
    </location>
</feature>
<dbReference type="KEGG" id="pti:PHATRDRAFT_44753"/>
<gene>
    <name evidence="7" type="ORF">PHATRDRAFT_44753</name>
</gene>
<dbReference type="GO" id="GO:0016020">
    <property type="term" value="C:membrane"/>
    <property type="evidence" value="ECO:0007669"/>
    <property type="project" value="UniProtKB-SubCell"/>
</dbReference>
<reference evidence="7 8" key="1">
    <citation type="journal article" date="2008" name="Nature">
        <title>The Phaeodactylum genome reveals the evolutionary history of diatom genomes.</title>
        <authorList>
            <person name="Bowler C."/>
            <person name="Allen A.E."/>
            <person name="Badger J.H."/>
            <person name="Grimwood J."/>
            <person name="Jabbari K."/>
            <person name="Kuo A."/>
            <person name="Maheswari U."/>
            <person name="Martens C."/>
            <person name="Maumus F."/>
            <person name="Otillar R.P."/>
            <person name="Rayko E."/>
            <person name="Salamov A."/>
            <person name="Vandepoele K."/>
            <person name="Beszteri B."/>
            <person name="Gruber A."/>
            <person name="Heijde M."/>
            <person name="Katinka M."/>
            <person name="Mock T."/>
            <person name="Valentin K."/>
            <person name="Verret F."/>
            <person name="Berges J.A."/>
            <person name="Brownlee C."/>
            <person name="Cadoret J.P."/>
            <person name="Chiovitti A."/>
            <person name="Choi C.J."/>
            <person name="Coesel S."/>
            <person name="De Martino A."/>
            <person name="Detter J.C."/>
            <person name="Durkin C."/>
            <person name="Falciatore A."/>
            <person name="Fournet J."/>
            <person name="Haruta M."/>
            <person name="Huysman M.J."/>
            <person name="Jenkins B.D."/>
            <person name="Jiroutova K."/>
            <person name="Jorgensen R.E."/>
            <person name="Joubert Y."/>
            <person name="Kaplan A."/>
            <person name="Kroger N."/>
            <person name="Kroth P.G."/>
            <person name="La Roche J."/>
            <person name="Lindquist E."/>
            <person name="Lommer M."/>
            <person name="Martin-Jezequel V."/>
            <person name="Lopez P.J."/>
            <person name="Lucas S."/>
            <person name="Mangogna M."/>
            <person name="McGinnis K."/>
            <person name="Medlin L.K."/>
            <person name="Montsant A."/>
            <person name="Oudot-Le Secq M.P."/>
            <person name="Napoli C."/>
            <person name="Obornik M."/>
            <person name="Parker M.S."/>
            <person name="Petit J.L."/>
            <person name="Porcel B.M."/>
            <person name="Poulsen N."/>
            <person name="Robison M."/>
            <person name="Rychlewski L."/>
            <person name="Rynearson T.A."/>
            <person name="Schmutz J."/>
            <person name="Shapiro H."/>
            <person name="Siaut M."/>
            <person name="Stanley M."/>
            <person name="Sussman M.R."/>
            <person name="Taylor A.R."/>
            <person name="Vardi A."/>
            <person name="von Dassow P."/>
            <person name="Vyverman W."/>
            <person name="Willis A."/>
            <person name="Wyrwicz L.S."/>
            <person name="Rokhsar D.S."/>
            <person name="Weissenbach J."/>
            <person name="Armbrust E.V."/>
            <person name="Green B.R."/>
            <person name="Van de Peer Y."/>
            <person name="Grigoriev I.V."/>
        </authorList>
    </citation>
    <scope>NUCLEOTIDE SEQUENCE [LARGE SCALE GENOMIC DNA]</scope>
    <source>
        <strain evidence="7 8">CCAP 1055/1</strain>
    </source>
</reference>
<accession>B7FVI6</accession>
<keyword evidence="4 5" id="KW-0472">Membrane</keyword>
<dbReference type="EMBL" id="CM000608">
    <property type="protein sequence ID" value="EEC49410.1"/>
    <property type="molecule type" value="Genomic_DNA"/>
</dbReference>
<evidence type="ECO:0000256" key="2">
    <source>
        <dbReference type="ARBA" id="ARBA00022692"/>
    </source>
</evidence>
<evidence type="ECO:0000256" key="3">
    <source>
        <dbReference type="ARBA" id="ARBA00022989"/>
    </source>
</evidence>
<protein>
    <recommendedName>
        <fullName evidence="6">ABC-2 type transporter transmembrane domain-containing protein</fullName>
    </recommendedName>
</protein>
<evidence type="ECO:0000259" key="6">
    <source>
        <dbReference type="Pfam" id="PF01061"/>
    </source>
</evidence>
<keyword evidence="3 5" id="KW-1133">Transmembrane helix</keyword>
<reference evidence="8" key="2">
    <citation type="submission" date="2008-08" db="EMBL/GenBank/DDBJ databases">
        <authorList>
            <consortium name="Diatom Consortium"/>
            <person name="Grigoriev I."/>
            <person name="Grimwood J."/>
            <person name="Kuo A."/>
            <person name="Otillar R.P."/>
            <person name="Salamov A."/>
            <person name="Detter J.C."/>
            <person name="Lindquist E."/>
            <person name="Shapiro H."/>
            <person name="Lucas S."/>
            <person name="Glavina del Rio T."/>
            <person name="Pitluck S."/>
            <person name="Rokhsar D."/>
            <person name="Bowler C."/>
        </authorList>
    </citation>
    <scope>GENOME REANNOTATION</scope>
    <source>
        <strain evidence="8">CCAP 1055/1</strain>
    </source>
</reference>
<dbReference type="GeneID" id="7199875"/>
<dbReference type="InParanoid" id="B7FVI6"/>
<feature type="transmembrane region" description="Helical" evidence="5">
    <location>
        <begin position="109"/>
        <end position="127"/>
    </location>
</feature>
<name>B7FVI6_PHATC</name>
<proteinExistence type="predicted"/>
<dbReference type="InterPro" id="IPR013525">
    <property type="entry name" value="ABC2_TM"/>
</dbReference>
<organism evidence="7 8">
    <name type="scientific">Phaeodactylum tricornutum (strain CCAP 1055/1)</name>
    <dbReference type="NCBI Taxonomy" id="556484"/>
    <lineage>
        <taxon>Eukaryota</taxon>
        <taxon>Sar</taxon>
        <taxon>Stramenopiles</taxon>
        <taxon>Ochrophyta</taxon>
        <taxon>Bacillariophyta</taxon>
        <taxon>Bacillariophyceae</taxon>
        <taxon>Bacillariophycidae</taxon>
        <taxon>Naviculales</taxon>
        <taxon>Phaeodactylaceae</taxon>
        <taxon>Phaeodactylum</taxon>
    </lineage>
</organism>
<dbReference type="Proteomes" id="UP000000759">
    <property type="component" value="Chromosome 5"/>
</dbReference>
<evidence type="ECO:0000256" key="4">
    <source>
        <dbReference type="ARBA" id="ARBA00023136"/>
    </source>
</evidence>
<evidence type="ECO:0000313" key="7">
    <source>
        <dbReference type="EMBL" id="EEC49410.1"/>
    </source>
</evidence>
<dbReference type="OrthoDB" id="54066at2759"/>
<evidence type="ECO:0000256" key="1">
    <source>
        <dbReference type="ARBA" id="ARBA00004141"/>
    </source>
</evidence>
<dbReference type="PaxDb" id="2850-Phatr44753"/>
<keyword evidence="2 5" id="KW-0812">Transmembrane</keyword>
<evidence type="ECO:0000313" key="8">
    <source>
        <dbReference type="Proteomes" id="UP000000759"/>
    </source>
</evidence>
<keyword evidence="8" id="KW-1185">Reference proteome</keyword>
<sequence>MIGSNGDVEIGTLAGETWIGNLSLPRESFSSHRSFKIVNIFMLFVFALVYDFIGFFYIERTREWTHNEICRPHAKRCGQDYFIAVLFRETVSGLYSRFSYGLGLLITDIPYHILNTFLIWVFFYFLVDFRMDGESMGYFLIVLFLANRVIRAMPDGWVWANLFHHVLQGLVTNEISGKLYSFDLGLDLKPPLLNATNVVVFDRGIDPSDSIPRQVSSLLTLTILAGGGINPSSSIGLLPWVQCNIVNEFSSLDVESIGQRFPSNVGMDTRQNPFGVTATGVPDGFNEDQLIRLLNADQLEPTICLLQAVLPTVERLFGVVAFVLDIFQSGLAIPGDLILFFFGWAGSKAEEGIVAPWKWHYCLTAVAVFWGN</sequence>